<evidence type="ECO:0000256" key="8">
    <source>
        <dbReference type="ARBA" id="ARBA00023098"/>
    </source>
</evidence>
<keyword evidence="8 12" id="KW-0443">Lipid metabolism</keyword>
<feature type="active site" evidence="12">
    <location>
        <position position="223"/>
    </location>
</feature>
<dbReference type="InterPro" id="IPR025202">
    <property type="entry name" value="PLD-like_dom"/>
</dbReference>
<feature type="active site" evidence="12">
    <location>
        <position position="398"/>
    </location>
</feature>
<keyword evidence="11 12" id="KW-1208">Phospholipid metabolism</keyword>
<feature type="active site" evidence="12">
    <location>
        <position position="216"/>
    </location>
</feature>
<gene>
    <name evidence="15" type="ORF">SAMN02745174_00326</name>
</gene>
<name>A0A1T4K5X3_9FUSO</name>
<organism evidence="15 16">
    <name type="scientific">Cetobacterium ceti</name>
    <dbReference type="NCBI Taxonomy" id="180163"/>
    <lineage>
        <taxon>Bacteria</taxon>
        <taxon>Fusobacteriati</taxon>
        <taxon>Fusobacteriota</taxon>
        <taxon>Fusobacteriia</taxon>
        <taxon>Fusobacteriales</taxon>
        <taxon>Fusobacteriaceae</taxon>
        <taxon>Cetobacterium</taxon>
    </lineage>
</organism>
<evidence type="ECO:0000256" key="2">
    <source>
        <dbReference type="ARBA" id="ARBA00022475"/>
    </source>
</evidence>
<comment type="subcellular location">
    <subcellularLocation>
        <location evidence="1 12">Cell membrane</location>
        <topology evidence="1 12">Multi-pass membrane protein</topology>
    </subcellularLocation>
</comment>
<evidence type="ECO:0000256" key="12">
    <source>
        <dbReference type="HAMAP-Rule" id="MF_01916"/>
    </source>
</evidence>
<keyword evidence="9 12" id="KW-0472">Membrane</keyword>
<keyword evidence="16" id="KW-1185">Reference proteome</keyword>
<dbReference type="InterPro" id="IPR030874">
    <property type="entry name" value="Cardiolipin_synth_Firmi"/>
</dbReference>
<accession>A0A1T4K5X3</accession>
<protein>
    <recommendedName>
        <fullName evidence="12 13">Cardiolipin synthase</fullName>
        <shortName evidence="12">CL synthase</shortName>
        <ecNumber evidence="12 13">2.7.8.-</ecNumber>
    </recommendedName>
</protein>
<evidence type="ECO:0000256" key="3">
    <source>
        <dbReference type="ARBA" id="ARBA00022516"/>
    </source>
</evidence>
<reference evidence="15 16" key="1">
    <citation type="submission" date="2017-02" db="EMBL/GenBank/DDBJ databases">
        <authorList>
            <person name="Peterson S.W."/>
        </authorList>
    </citation>
    <scope>NUCLEOTIDE SEQUENCE [LARGE SCALE GENOMIC DNA]</scope>
    <source>
        <strain evidence="15 16">ATCC 700028</strain>
    </source>
</reference>
<evidence type="ECO:0000256" key="4">
    <source>
        <dbReference type="ARBA" id="ARBA00022679"/>
    </source>
</evidence>
<evidence type="ECO:0000256" key="1">
    <source>
        <dbReference type="ARBA" id="ARBA00004651"/>
    </source>
</evidence>
<dbReference type="Pfam" id="PF13396">
    <property type="entry name" value="PLDc_N"/>
    <property type="match status" value="1"/>
</dbReference>
<keyword evidence="10 12" id="KW-0594">Phospholipid biosynthesis</keyword>
<feature type="domain" description="PLD phosphodiesterase" evidence="14">
    <location>
        <begin position="211"/>
        <end position="238"/>
    </location>
</feature>
<dbReference type="PROSITE" id="PS50035">
    <property type="entry name" value="PLD"/>
    <property type="match status" value="2"/>
</dbReference>
<dbReference type="HAMAP" id="MF_01916">
    <property type="entry name" value="Cardiolipin_synth_Cls"/>
    <property type="match status" value="1"/>
</dbReference>
<evidence type="ECO:0000259" key="14">
    <source>
        <dbReference type="PROSITE" id="PS50035"/>
    </source>
</evidence>
<feature type="active site" evidence="12">
    <location>
        <position position="218"/>
    </location>
</feature>
<feature type="transmembrane region" description="Helical" evidence="12">
    <location>
        <begin position="32"/>
        <end position="57"/>
    </location>
</feature>
<evidence type="ECO:0000256" key="9">
    <source>
        <dbReference type="ARBA" id="ARBA00023136"/>
    </source>
</evidence>
<evidence type="ECO:0000313" key="16">
    <source>
        <dbReference type="Proteomes" id="UP000191153"/>
    </source>
</evidence>
<dbReference type="Gene3D" id="3.30.870.10">
    <property type="entry name" value="Endonuclease Chain A"/>
    <property type="match status" value="2"/>
</dbReference>
<dbReference type="GO" id="GO:0005886">
    <property type="term" value="C:plasma membrane"/>
    <property type="evidence" value="ECO:0007669"/>
    <property type="project" value="UniProtKB-SubCell"/>
</dbReference>
<dbReference type="PANTHER" id="PTHR21248">
    <property type="entry name" value="CARDIOLIPIN SYNTHASE"/>
    <property type="match status" value="1"/>
</dbReference>
<dbReference type="CDD" id="cd09112">
    <property type="entry name" value="PLDc_CLS_2"/>
    <property type="match status" value="1"/>
</dbReference>
<feature type="active site" evidence="12">
    <location>
        <position position="403"/>
    </location>
</feature>
<feature type="domain" description="PLD phosphodiesterase" evidence="14">
    <location>
        <begin position="391"/>
        <end position="418"/>
    </location>
</feature>
<dbReference type="SUPFAM" id="SSF56024">
    <property type="entry name" value="Phospholipase D/nuclease"/>
    <property type="match status" value="2"/>
</dbReference>
<dbReference type="OrthoDB" id="9762009at2"/>
<keyword evidence="7 12" id="KW-1133">Transmembrane helix</keyword>
<feature type="transmembrane region" description="Helical" evidence="12">
    <location>
        <begin position="7"/>
        <end position="26"/>
    </location>
</feature>
<dbReference type="Pfam" id="PF13091">
    <property type="entry name" value="PLDc_2"/>
    <property type="match status" value="2"/>
</dbReference>
<dbReference type="PANTHER" id="PTHR21248:SF22">
    <property type="entry name" value="PHOSPHOLIPASE D"/>
    <property type="match status" value="1"/>
</dbReference>
<comment type="function">
    <text evidence="12">Catalyzes the reversible phosphatidyl group transfer from one phosphatidylglycerol molecule to another to form cardiolipin (CL) (diphosphatidylglycerol) and glycerol.</text>
</comment>
<proteinExistence type="inferred from homology"/>
<dbReference type="Proteomes" id="UP000191153">
    <property type="component" value="Unassembled WGS sequence"/>
</dbReference>
<dbReference type="GO" id="GO:0032049">
    <property type="term" value="P:cardiolipin biosynthetic process"/>
    <property type="evidence" value="ECO:0007669"/>
    <property type="project" value="UniProtKB-UniRule"/>
</dbReference>
<keyword evidence="2 12" id="KW-1003">Cell membrane</keyword>
<evidence type="ECO:0000256" key="11">
    <source>
        <dbReference type="ARBA" id="ARBA00023264"/>
    </source>
</evidence>
<keyword evidence="5 12" id="KW-0812">Transmembrane</keyword>
<dbReference type="NCBIfam" id="TIGR04265">
    <property type="entry name" value="bac_cardiolipin"/>
    <property type="match status" value="1"/>
</dbReference>
<evidence type="ECO:0000256" key="5">
    <source>
        <dbReference type="ARBA" id="ARBA00022692"/>
    </source>
</evidence>
<keyword evidence="4 12" id="KW-0808">Transferase</keyword>
<dbReference type="InterPro" id="IPR001736">
    <property type="entry name" value="PLipase_D/transphosphatidylase"/>
</dbReference>
<feature type="active site" evidence="12">
    <location>
        <position position="396"/>
    </location>
</feature>
<evidence type="ECO:0000256" key="7">
    <source>
        <dbReference type="ARBA" id="ARBA00022989"/>
    </source>
</evidence>
<dbReference type="InterPro" id="IPR022924">
    <property type="entry name" value="Cardiolipin_synthase"/>
</dbReference>
<keyword evidence="6" id="KW-0677">Repeat</keyword>
<dbReference type="EC" id="2.7.8.-" evidence="12 13"/>
<dbReference type="RefSeq" id="WP_078692864.1">
    <property type="nucleotide sequence ID" value="NZ_FUWX01000004.1"/>
</dbReference>
<comment type="catalytic activity">
    <reaction evidence="12">
        <text>2 a 1,2-diacyl-sn-glycero-3-phospho-(1'-sn-glycerol) = a cardiolipin + glycerol</text>
        <dbReference type="Rhea" id="RHEA:31451"/>
        <dbReference type="ChEBI" id="CHEBI:17754"/>
        <dbReference type="ChEBI" id="CHEBI:62237"/>
        <dbReference type="ChEBI" id="CHEBI:64716"/>
    </reaction>
</comment>
<dbReference type="EMBL" id="FUWX01000004">
    <property type="protein sequence ID" value="SJZ37802.1"/>
    <property type="molecule type" value="Genomic_DNA"/>
</dbReference>
<dbReference type="CDD" id="cd09110">
    <property type="entry name" value="PLDc_CLS_1"/>
    <property type="match status" value="1"/>
</dbReference>
<dbReference type="AlphaFoldDB" id="A0A1T4K5X3"/>
<dbReference type="InterPro" id="IPR027379">
    <property type="entry name" value="CLS_N"/>
</dbReference>
<evidence type="ECO:0000313" key="15">
    <source>
        <dbReference type="EMBL" id="SJZ37802.1"/>
    </source>
</evidence>
<evidence type="ECO:0000256" key="13">
    <source>
        <dbReference type="NCBIfam" id="TIGR04265"/>
    </source>
</evidence>
<dbReference type="SMART" id="SM00155">
    <property type="entry name" value="PLDc"/>
    <property type="match status" value="2"/>
</dbReference>
<comment type="similarity">
    <text evidence="12">Belongs to the phospholipase D family. Cardiolipin synthase subfamily.</text>
</comment>
<evidence type="ECO:0000256" key="10">
    <source>
        <dbReference type="ARBA" id="ARBA00023209"/>
    </source>
</evidence>
<sequence>MDLLLIIFRDYLVFINIFLAGVIIFFERRRPIYTLFWIMLLLLTSYFGFFMYLFFGLKFKKRNSLKKYFVQKKKRNQGQFTWETFNYLKRWKELIYYLKNVTHGEGSYENKVEFFHDGKVFFNSLIDELKKAKEEIYMEYYIFNDDQLGSEIYDLLLEKKKENVTIKIIIDGAGTRGVSKKRIKELRKNGIELEIFFPSYFPFLKIGNLRANYRDHRKITLIDRKICYTGGFNIGDEYVGKGKLGYWRDTGIKLMGHGVEEYYREFLMSWNFLMKNKKKRITGEVEFNHDFQEIKTALPLQVVSSGPNYDYRNIRDTMLKMIMEAKKYIYIQTPYFVPDDASLEALKVAILSGVDVKIMIPHIPDHMFVYWANQSFYGEIIDLGAKIYKYQNGFLHSKVVIVDDEIATLGTANFDYRSFYQNFEINMVIYGEKVVELRDIYLNDIDKSIMVTKIAFSKRKTIEKIKESISRLVAPIL</sequence>
<dbReference type="GO" id="GO:0008808">
    <property type="term" value="F:cardiolipin synthase activity"/>
    <property type="evidence" value="ECO:0007669"/>
    <property type="project" value="UniProtKB-UniRule"/>
</dbReference>
<keyword evidence="3 12" id="KW-0444">Lipid biosynthesis</keyword>
<evidence type="ECO:0000256" key="6">
    <source>
        <dbReference type="ARBA" id="ARBA00022737"/>
    </source>
</evidence>
<dbReference type="STRING" id="180163.SAMN02745174_00326"/>